<dbReference type="AlphaFoldDB" id="A0A820J0S8"/>
<evidence type="ECO:0000313" key="2">
    <source>
        <dbReference type="EMBL" id="CAF4318443.1"/>
    </source>
</evidence>
<comment type="caution">
    <text evidence="2">The sequence shown here is derived from an EMBL/GenBank/DDBJ whole genome shotgun (WGS) entry which is preliminary data.</text>
</comment>
<evidence type="ECO:0000313" key="3">
    <source>
        <dbReference type="Proteomes" id="UP000663842"/>
    </source>
</evidence>
<dbReference type="EMBL" id="CAJNRG010011127">
    <property type="protein sequence ID" value="CAF2129747.1"/>
    <property type="molecule type" value="Genomic_DNA"/>
</dbReference>
<reference evidence="2" key="1">
    <citation type="submission" date="2021-02" db="EMBL/GenBank/DDBJ databases">
        <authorList>
            <person name="Nowell W R."/>
        </authorList>
    </citation>
    <scope>NUCLEOTIDE SEQUENCE</scope>
</reference>
<evidence type="ECO:0000313" key="1">
    <source>
        <dbReference type="EMBL" id="CAF2129747.1"/>
    </source>
</evidence>
<dbReference type="Proteomes" id="UP000663887">
    <property type="component" value="Unassembled WGS sequence"/>
</dbReference>
<dbReference type="EMBL" id="CAJOBF010012437">
    <property type="protein sequence ID" value="CAF4318443.1"/>
    <property type="molecule type" value="Genomic_DNA"/>
</dbReference>
<organism evidence="2 3">
    <name type="scientific">Rotaria magnacalcarata</name>
    <dbReference type="NCBI Taxonomy" id="392030"/>
    <lineage>
        <taxon>Eukaryota</taxon>
        <taxon>Metazoa</taxon>
        <taxon>Spiralia</taxon>
        <taxon>Gnathifera</taxon>
        <taxon>Rotifera</taxon>
        <taxon>Eurotatoria</taxon>
        <taxon>Bdelloidea</taxon>
        <taxon>Philodinida</taxon>
        <taxon>Philodinidae</taxon>
        <taxon>Rotaria</taxon>
    </lineage>
</organism>
<gene>
    <name evidence="2" type="ORF">UXM345_LOCUS34329</name>
    <name evidence="1" type="ORF">XDN619_LOCUS24525</name>
</gene>
<proteinExistence type="predicted"/>
<name>A0A820J0S8_9BILA</name>
<dbReference type="Proteomes" id="UP000663842">
    <property type="component" value="Unassembled WGS sequence"/>
</dbReference>
<accession>A0A820J0S8</accession>
<sequence>MASCSLYVNGILIGKPYVTTFNSDEKEIPLVARAFHDLQLLLDDGSPEGNRISMMQYNDNTTLFGFDLSSSYTDCQSVLSPVETGDISIKLTFNTALPEAVTCNILMAFPAILEIDGARQIILKQL</sequence>
<protein>
    <submittedName>
        <fullName evidence="2">Uncharacterized protein</fullName>
    </submittedName>
</protein>